<keyword evidence="1" id="KW-0472">Membrane</keyword>
<evidence type="ECO:0000313" key="3">
    <source>
        <dbReference type="Proteomes" id="UP001309876"/>
    </source>
</evidence>
<evidence type="ECO:0008006" key="4">
    <source>
        <dbReference type="Google" id="ProtNLM"/>
    </source>
</evidence>
<dbReference type="Proteomes" id="UP001309876">
    <property type="component" value="Unassembled WGS sequence"/>
</dbReference>
<name>A0AAN7T3I9_9EURO</name>
<protein>
    <recommendedName>
        <fullName evidence="4">Alpha-1,2-mannosyltransferase</fullName>
    </recommendedName>
</protein>
<keyword evidence="1" id="KW-1133">Transmembrane helix</keyword>
<dbReference type="Pfam" id="PF11927">
    <property type="entry name" value="HODM_asu-like"/>
    <property type="match status" value="1"/>
</dbReference>
<keyword evidence="3" id="KW-1185">Reference proteome</keyword>
<sequence>MDTKIAYPKMLASRYAGEVASHAQRTKELCSSKLKSSGQHVEAAWNELSTKPHLKELLYGILLAMFAIYAISTYYLRQRRSMTDTRPSTPTVEKASSRFKAPPREFGKWTPSDFKMPKPEPYPDWSIENTKPLPYRPFRYGPKYNITMGLRSAKHTEWIELDNHYPHYHASKARRIQERGQKCCKTAPEAYAAAMELLEDLVEYLPARYPTLYRRTPTGIDNLWSGESINATAPLTEDPIQTCARLVQDDLAVMIEKEDGQYYLLSGAILLPGFWRLEDKFGMPLSEVHTSGDVPGFKEKLEKGMMNFFRRVKPEEMVARNNYFLQVDDDLAWSWSIGSEDSPDISWNTAEDGRAIEHHYFRSERQTLRRLPKSGGVVFTIRTYFLPVTEIVEEKGVPGRLASAVRSWGDDVSRYKGKAKYQDVLLKYLDEKHEEQIAVYGVGEMERVQTDWDGYPF</sequence>
<feature type="transmembrane region" description="Helical" evidence="1">
    <location>
        <begin position="57"/>
        <end position="76"/>
    </location>
</feature>
<keyword evidence="1" id="KW-0812">Transmembrane</keyword>
<proteinExistence type="predicted"/>
<evidence type="ECO:0000256" key="1">
    <source>
        <dbReference type="SAM" id="Phobius"/>
    </source>
</evidence>
<dbReference type="InterPro" id="IPR021848">
    <property type="entry name" value="HODM_asu-like"/>
</dbReference>
<dbReference type="AlphaFoldDB" id="A0AAN7T3I9"/>
<gene>
    <name evidence="2" type="ORF">LTR05_003028</name>
</gene>
<reference evidence="2 3" key="1">
    <citation type="submission" date="2023-08" db="EMBL/GenBank/DDBJ databases">
        <title>Black Yeasts Isolated from many extreme environments.</title>
        <authorList>
            <person name="Coleine C."/>
            <person name="Stajich J.E."/>
            <person name="Selbmann L."/>
        </authorList>
    </citation>
    <scope>NUCLEOTIDE SEQUENCE [LARGE SCALE GENOMIC DNA]</scope>
    <source>
        <strain evidence="2 3">CCFEE 5910</strain>
    </source>
</reference>
<evidence type="ECO:0000313" key="2">
    <source>
        <dbReference type="EMBL" id="KAK5088806.1"/>
    </source>
</evidence>
<dbReference type="EMBL" id="JAVRRJ010000002">
    <property type="protein sequence ID" value="KAK5088806.1"/>
    <property type="molecule type" value="Genomic_DNA"/>
</dbReference>
<accession>A0AAN7T3I9</accession>
<comment type="caution">
    <text evidence="2">The sequence shown here is derived from an EMBL/GenBank/DDBJ whole genome shotgun (WGS) entry which is preliminary data.</text>
</comment>
<organism evidence="2 3">
    <name type="scientific">Lithohypha guttulata</name>
    <dbReference type="NCBI Taxonomy" id="1690604"/>
    <lineage>
        <taxon>Eukaryota</taxon>
        <taxon>Fungi</taxon>
        <taxon>Dikarya</taxon>
        <taxon>Ascomycota</taxon>
        <taxon>Pezizomycotina</taxon>
        <taxon>Eurotiomycetes</taxon>
        <taxon>Chaetothyriomycetidae</taxon>
        <taxon>Chaetothyriales</taxon>
        <taxon>Trichomeriaceae</taxon>
        <taxon>Lithohypha</taxon>
    </lineage>
</organism>